<keyword evidence="10" id="KW-0408">Iron</keyword>
<organism evidence="13 14">
    <name type="scientific">Cerrena zonata</name>
    <dbReference type="NCBI Taxonomy" id="2478898"/>
    <lineage>
        <taxon>Eukaryota</taxon>
        <taxon>Fungi</taxon>
        <taxon>Dikarya</taxon>
        <taxon>Basidiomycota</taxon>
        <taxon>Agaricomycotina</taxon>
        <taxon>Agaricomycetes</taxon>
        <taxon>Polyporales</taxon>
        <taxon>Cerrenaceae</taxon>
        <taxon>Cerrena</taxon>
    </lineage>
</organism>
<evidence type="ECO:0000256" key="8">
    <source>
        <dbReference type="ARBA" id="ARBA00022989"/>
    </source>
</evidence>
<dbReference type="GO" id="GO:0016705">
    <property type="term" value="F:oxidoreductase activity, acting on paired donors, with incorporation or reduction of molecular oxygen"/>
    <property type="evidence" value="ECO:0007669"/>
    <property type="project" value="InterPro"/>
</dbReference>
<dbReference type="GO" id="GO:0004497">
    <property type="term" value="F:monooxygenase activity"/>
    <property type="evidence" value="ECO:0007669"/>
    <property type="project" value="UniProtKB-KW"/>
</dbReference>
<protein>
    <recommendedName>
        <fullName evidence="15">Cytochrome P450</fullName>
    </recommendedName>
</protein>
<dbReference type="PANTHER" id="PTHR46300">
    <property type="entry name" value="P450, PUTATIVE (EUROFUNG)-RELATED-RELATED"/>
    <property type="match status" value="1"/>
</dbReference>
<dbReference type="Pfam" id="PF00067">
    <property type="entry name" value="p450"/>
    <property type="match status" value="1"/>
</dbReference>
<dbReference type="AlphaFoldDB" id="A0AAW0FBT1"/>
<keyword evidence="14" id="KW-1185">Reference proteome</keyword>
<evidence type="ECO:0000256" key="1">
    <source>
        <dbReference type="ARBA" id="ARBA00001971"/>
    </source>
</evidence>
<accession>A0AAW0FBT1</accession>
<evidence type="ECO:0000256" key="9">
    <source>
        <dbReference type="ARBA" id="ARBA00023002"/>
    </source>
</evidence>
<sequence length="353" mass="40587">MLDVPSVMPWKKFQEWSKVYGDVMYLNLPGNATVVLGSAQAAADLLDKRSDIYSDRPTSVMHQLMSWDWNLAFMPYSQTWRDHRREFHQFFNQREVVKYQPVQLRECRAFLRRVLTPSVDLGQHIRQTFTGTILKIAYDMDIADLNDEYVLLAQKAVEGVSVTTVPGVFWVEQFPILKYIPSWVPGTYSKKMAEFYKPIVESMRDKPFDEIKQNMLNGNVTPSMTSSMIERLHSKSEYDRNPINEELARNVSAVAYAAAADTTTSAAQSFLIAMSLFPDVQKKAQEELDRVVGPNRLPDFDDHDSLLYIRAIVLEAMRWMVVVPLGLYHRVIRDDEYKGFLIPKGAIVTANAW</sequence>
<dbReference type="PANTHER" id="PTHR46300:SF7">
    <property type="entry name" value="P450, PUTATIVE (EUROFUNG)-RELATED"/>
    <property type="match status" value="1"/>
</dbReference>
<keyword evidence="6" id="KW-0812">Transmembrane</keyword>
<dbReference type="Gene3D" id="1.10.630.10">
    <property type="entry name" value="Cytochrome P450"/>
    <property type="match status" value="1"/>
</dbReference>
<dbReference type="PRINTS" id="PR00463">
    <property type="entry name" value="EP450I"/>
</dbReference>
<keyword evidence="5" id="KW-0349">Heme</keyword>
<comment type="cofactor">
    <cofactor evidence="1">
        <name>heme</name>
        <dbReference type="ChEBI" id="CHEBI:30413"/>
    </cofactor>
</comment>
<evidence type="ECO:0000256" key="12">
    <source>
        <dbReference type="ARBA" id="ARBA00023136"/>
    </source>
</evidence>
<evidence type="ECO:0000256" key="4">
    <source>
        <dbReference type="ARBA" id="ARBA00010617"/>
    </source>
</evidence>
<keyword evidence="7" id="KW-0479">Metal-binding</keyword>
<keyword evidence="8" id="KW-1133">Transmembrane helix</keyword>
<proteinExistence type="inferred from homology"/>
<dbReference type="GO" id="GO:0005506">
    <property type="term" value="F:iron ion binding"/>
    <property type="evidence" value="ECO:0007669"/>
    <property type="project" value="InterPro"/>
</dbReference>
<comment type="subcellular location">
    <subcellularLocation>
        <location evidence="2">Membrane</location>
        <topology evidence="2">Single-pass membrane protein</topology>
    </subcellularLocation>
</comment>
<evidence type="ECO:0000313" key="13">
    <source>
        <dbReference type="EMBL" id="KAK7677347.1"/>
    </source>
</evidence>
<dbReference type="InterPro" id="IPR001128">
    <property type="entry name" value="Cyt_P450"/>
</dbReference>
<reference evidence="13 14" key="1">
    <citation type="submission" date="2022-09" db="EMBL/GenBank/DDBJ databases">
        <authorList>
            <person name="Palmer J.M."/>
        </authorList>
    </citation>
    <scope>NUCLEOTIDE SEQUENCE [LARGE SCALE GENOMIC DNA]</scope>
    <source>
        <strain evidence="13 14">DSM 7382</strain>
    </source>
</reference>
<dbReference type="InterPro" id="IPR002401">
    <property type="entry name" value="Cyt_P450_E_grp-I"/>
</dbReference>
<evidence type="ECO:0000256" key="7">
    <source>
        <dbReference type="ARBA" id="ARBA00022723"/>
    </source>
</evidence>
<comment type="similarity">
    <text evidence="4">Belongs to the cytochrome P450 family.</text>
</comment>
<gene>
    <name evidence="13" type="ORF">QCA50_019677</name>
</gene>
<evidence type="ECO:0000256" key="10">
    <source>
        <dbReference type="ARBA" id="ARBA00023004"/>
    </source>
</evidence>
<name>A0AAW0FBT1_9APHY</name>
<evidence type="ECO:0000256" key="2">
    <source>
        <dbReference type="ARBA" id="ARBA00004167"/>
    </source>
</evidence>
<dbReference type="EMBL" id="JASBNA010000090">
    <property type="protein sequence ID" value="KAK7677347.1"/>
    <property type="molecule type" value="Genomic_DNA"/>
</dbReference>
<keyword evidence="11" id="KW-0503">Monooxygenase</keyword>
<evidence type="ECO:0000256" key="11">
    <source>
        <dbReference type="ARBA" id="ARBA00023033"/>
    </source>
</evidence>
<dbReference type="SUPFAM" id="SSF48264">
    <property type="entry name" value="Cytochrome P450"/>
    <property type="match status" value="1"/>
</dbReference>
<evidence type="ECO:0000313" key="14">
    <source>
        <dbReference type="Proteomes" id="UP001385951"/>
    </source>
</evidence>
<keyword evidence="9" id="KW-0560">Oxidoreductase</keyword>
<evidence type="ECO:0000256" key="3">
    <source>
        <dbReference type="ARBA" id="ARBA00005179"/>
    </source>
</evidence>
<dbReference type="Proteomes" id="UP001385951">
    <property type="component" value="Unassembled WGS sequence"/>
</dbReference>
<comment type="caution">
    <text evidence="13">The sequence shown here is derived from an EMBL/GenBank/DDBJ whole genome shotgun (WGS) entry which is preliminary data.</text>
</comment>
<keyword evidence="12" id="KW-0472">Membrane</keyword>
<dbReference type="GO" id="GO:0016020">
    <property type="term" value="C:membrane"/>
    <property type="evidence" value="ECO:0007669"/>
    <property type="project" value="UniProtKB-SubCell"/>
</dbReference>
<evidence type="ECO:0000256" key="5">
    <source>
        <dbReference type="ARBA" id="ARBA00022617"/>
    </source>
</evidence>
<evidence type="ECO:0008006" key="15">
    <source>
        <dbReference type="Google" id="ProtNLM"/>
    </source>
</evidence>
<comment type="pathway">
    <text evidence="3">Secondary metabolite biosynthesis.</text>
</comment>
<dbReference type="InterPro" id="IPR050364">
    <property type="entry name" value="Cytochrome_P450_fung"/>
</dbReference>
<evidence type="ECO:0000256" key="6">
    <source>
        <dbReference type="ARBA" id="ARBA00022692"/>
    </source>
</evidence>
<dbReference type="InterPro" id="IPR036396">
    <property type="entry name" value="Cyt_P450_sf"/>
</dbReference>
<dbReference type="GO" id="GO:0020037">
    <property type="term" value="F:heme binding"/>
    <property type="evidence" value="ECO:0007669"/>
    <property type="project" value="InterPro"/>
</dbReference>